<name>A0A3N0V0A4_9PROT</name>
<dbReference type="RefSeq" id="WP_123237292.1">
    <property type="nucleotide sequence ID" value="NZ_RJVP01000003.1"/>
</dbReference>
<dbReference type="CDD" id="cd07821">
    <property type="entry name" value="PYR_PYL_RCAR_like"/>
    <property type="match status" value="1"/>
</dbReference>
<evidence type="ECO:0000256" key="1">
    <source>
        <dbReference type="SAM" id="SignalP"/>
    </source>
</evidence>
<gene>
    <name evidence="2" type="ORF">ED236_07245</name>
</gene>
<evidence type="ECO:0000313" key="2">
    <source>
        <dbReference type="EMBL" id="ROH86229.1"/>
    </source>
</evidence>
<dbReference type="Proteomes" id="UP000275137">
    <property type="component" value="Unassembled WGS sequence"/>
</dbReference>
<evidence type="ECO:0000313" key="3">
    <source>
        <dbReference type="Proteomes" id="UP000275137"/>
    </source>
</evidence>
<comment type="caution">
    <text evidence="2">The sequence shown here is derived from an EMBL/GenBank/DDBJ whole genome shotgun (WGS) entry which is preliminary data.</text>
</comment>
<accession>A0A3N0V0A4</accession>
<feature type="signal peptide" evidence="1">
    <location>
        <begin position="1"/>
        <end position="21"/>
    </location>
</feature>
<dbReference type="EMBL" id="RJVP01000003">
    <property type="protein sequence ID" value="ROH86229.1"/>
    <property type="molecule type" value="Genomic_DNA"/>
</dbReference>
<protein>
    <submittedName>
        <fullName evidence="2">SRPBCC family protein</fullName>
    </submittedName>
</protein>
<keyword evidence="3" id="KW-1185">Reference proteome</keyword>
<dbReference type="InterPro" id="IPR023393">
    <property type="entry name" value="START-like_dom_sf"/>
</dbReference>
<dbReference type="Pfam" id="PF10604">
    <property type="entry name" value="Polyketide_cyc2"/>
    <property type="match status" value="1"/>
</dbReference>
<dbReference type="PANTHER" id="PTHR39332">
    <property type="entry name" value="BLL4707 PROTEIN"/>
    <property type="match status" value="1"/>
</dbReference>
<dbReference type="InterPro" id="IPR019587">
    <property type="entry name" value="Polyketide_cyclase/dehydratase"/>
</dbReference>
<keyword evidence="1" id="KW-0732">Signal</keyword>
<reference evidence="2 3" key="1">
    <citation type="submission" date="2018-10" db="EMBL/GenBank/DDBJ databases">
        <authorList>
            <person name="Chen W.-M."/>
        </authorList>
    </citation>
    <scope>NUCLEOTIDE SEQUENCE [LARGE SCALE GENOMIC DNA]</scope>
    <source>
        <strain evidence="2 3">H-5</strain>
    </source>
</reference>
<organism evidence="2 3">
    <name type="scientific">Pseudomethylobacillus aquaticus</name>
    <dbReference type="NCBI Taxonomy" id="2676064"/>
    <lineage>
        <taxon>Bacteria</taxon>
        <taxon>Pseudomonadati</taxon>
        <taxon>Pseudomonadota</taxon>
        <taxon>Betaproteobacteria</taxon>
        <taxon>Nitrosomonadales</taxon>
        <taxon>Methylophilaceae</taxon>
        <taxon>Pseudomethylobacillus</taxon>
    </lineage>
</organism>
<dbReference type="Gene3D" id="3.30.530.20">
    <property type="match status" value="1"/>
</dbReference>
<dbReference type="SUPFAM" id="SSF55961">
    <property type="entry name" value="Bet v1-like"/>
    <property type="match status" value="1"/>
</dbReference>
<feature type="chain" id="PRO_5018282523" evidence="1">
    <location>
        <begin position="22"/>
        <end position="172"/>
    </location>
</feature>
<sequence length="172" mass="18384">MSKFFASVLGMALCLPLVATAAIDETIRVKESIEVNAPADKVWAIMGKFGEMGWHPAIAKTEITGGKEGEVGATRVLTLKDGGKINETLTSYDAAGMTIKYEITESVLPVRDYSATLLLQSAGGKTTVVWRSMFKRQDPSNPAKAGQDDKTAKDTITGIFKSGLEAIKKAAE</sequence>
<dbReference type="AlphaFoldDB" id="A0A3N0V0A4"/>
<dbReference type="PANTHER" id="PTHR39332:SF7">
    <property type="entry name" value="SRPBCC FAMILY PROTEIN"/>
    <property type="match status" value="1"/>
</dbReference>
<proteinExistence type="predicted"/>